<comment type="caution">
    <text evidence="2">The sequence shown here is derived from an EMBL/GenBank/DDBJ whole genome shotgun (WGS) entry which is preliminary data.</text>
</comment>
<sequence>MIHGKTAHMQRRRTRRVVAIIVAVVLAVLLWFTWDTVNIETEAQSAASVRTAVLDAAMQCAAVEGAYPARLSYLEEHYALIVNHEDYAVTYEAFASNVPPSVVVVPR</sequence>
<keyword evidence="1" id="KW-0812">Transmembrane</keyword>
<organism evidence="2 3">
    <name type="scientific">Adlercreutzia shanghongiae</name>
    <dbReference type="NCBI Taxonomy" id="3111773"/>
    <lineage>
        <taxon>Bacteria</taxon>
        <taxon>Bacillati</taxon>
        <taxon>Actinomycetota</taxon>
        <taxon>Coriobacteriia</taxon>
        <taxon>Eggerthellales</taxon>
        <taxon>Eggerthellaceae</taxon>
        <taxon>Adlercreutzia</taxon>
    </lineage>
</organism>
<dbReference type="RefSeq" id="WP_326454160.1">
    <property type="nucleotide sequence ID" value="NZ_JAYMFH010000001.1"/>
</dbReference>
<dbReference type="EMBL" id="JAYMFH010000001">
    <property type="protein sequence ID" value="MEC4293887.1"/>
    <property type="molecule type" value="Genomic_DNA"/>
</dbReference>
<evidence type="ECO:0008006" key="4">
    <source>
        <dbReference type="Google" id="ProtNLM"/>
    </source>
</evidence>
<evidence type="ECO:0000313" key="2">
    <source>
        <dbReference type="EMBL" id="MEC4293887.1"/>
    </source>
</evidence>
<gene>
    <name evidence="2" type="ORF">VJ920_01015</name>
</gene>
<name>A0ABU6IW70_9ACTN</name>
<keyword evidence="3" id="KW-1185">Reference proteome</keyword>
<accession>A0ABU6IW70</accession>
<feature type="transmembrane region" description="Helical" evidence="1">
    <location>
        <begin position="17"/>
        <end position="34"/>
    </location>
</feature>
<protein>
    <recommendedName>
        <fullName evidence="4">DUF4230 domain-containing protein</fullName>
    </recommendedName>
</protein>
<evidence type="ECO:0000313" key="3">
    <source>
        <dbReference type="Proteomes" id="UP001343724"/>
    </source>
</evidence>
<dbReference type="Proteomes" id="UP001343724">
    <property type="component" value="Unassembled WGS sequence"/>
</dbReference>
<evidence type="ECO:0000256" key="1">
    <source>
        <dbReference type="SAM" id="Phobius"/>
    </source>
</evidence>
<keyword evidence="1" id="KW-0472">Membrane</keyword>
<proteinExistence type="predicted"/>
<keyword evidence="1" id="KW-1133">Transmembrane helix</keyword>
<reference evidence="2 3" key="1">
    <citation type="submission" date="2024-01" db="EMBL/GenBank/DDBJ databases">
        <title>novel species in genus Adlercreutzia.</title>
        <authorList>
            <person name="Liu X."/>
        </authorList>
    </citation>
    <scope>NUCLEOTIDE SEQUENCE [LARGE SCALE GENOMIC DNA]</scope>
    <source>
        <strain evidence="2 3">R22</strain>
    </source>
</reference>